<name>A0A9P1IEC2_9PELO</name>
<proteinExistence type="predicted"/>
<dbReference type="AlphaFoldDB" id="A0A9P1IEC2"/>
<feature type="chain" id="PRO_5040286298" evidence="1">
    <location>
        <begin position="20"/>
        <end position="108"/>
    </location>
</feature>
<keyword evidence="1" id="KW-0732">Signal</keyword>
<reference evidence="2" key="1">
    <citation type="submission" date="2022-11" db="EMBL/GenBank/DDBJ databases">
        <authorList>
            <person name="Kikuchi T."/>
        </authorList>
    </citation>
    <scope>NUCLEOTIDE SEQUENCE</scope>
    <source>
        <strain evidence="2">PS1010</strain>
    </source>
</reference>
<gene>
    <name evidence="2" type="ORF">CAMP_LOCUS6326</name>
</gene>
<evidence type="ECO:0000313" key="2">
    <source>
        <dbReference type="EMBL" id="CAI5443689.1"/>
    </source>
</evidence>
<evidence type="ECO:0000313" key="3">
    <source>
        <dbReference type="Proteomes" id="UP001152747"/>
    </source>
</evidence>
<protein>
    <submittedName>
        <fullName evidence="2">Uncharacterized protein</fullName>
    </submittedName>
</protein>
<sequence>MRFSILTILALLCVSTISAGSRKNRVFRVTHTNFNADWSHYLLQLVQEAYQNFGKNQWAERIDQRIRAEQNGTRMTVLWSKKDFVVAWYGSPKHFMTDNGKYYFDISI</sequence>
<feature type="signal peptide" evidence="1">
    <location>
        <begin position="1"/>
        <end position="19"/>
    </location>
</feature>
<dbReference type="Proteomes" id="UP001152747">
    <property type="component" value="Unassembled WGS sequence"/>
</dbReference>
<keyword evidence="3" id="KW-1185">Reference proteome</keyword>
<dbReference type="EMBL" id="CANHGI010000002">
    <property type="protein sequence ID" value="CAI5443689.1"/>
    <property type="molecule type" value="Genomic_DNA"/>
</dbReference>
<comment type="caution">
    <text evidence="2">The sequence shown here is derived from an EMBL/GenBank/DDBJ whole genome shotgun (WGS) entry which is preliminary data.</text>
</comment>
<accession>A0A9P1IEC2</accession>
<organism evidence="2 3">
    <name type="scientific">Caenorhabditis angaria</name>
    <dbReference type="NCBI Taxonomy" id="860376"/>
    <lineage>
        <taxon>Eukaryota</taxon>
        <taxon>Metazoa</taxon>
        <taxon>Ecdysozoa</taxon>
        <taxon>Nematoda</taxon>
        <taxon>Chromadorea</taxon>
        <taxon>Rhabditida</taxon>
        <taxon>Rhabditina</taxon>
        <taxon>Rhabditomorpha</taxon>
        <taxon>Rhabditoidea</taxon>
        <taxon>Rhabditidae</taxon>
        <taxon>Peloderinae</taxon>
        <taxon>Caenorhabditis</taxon>
    </lineage>
</organism>
<evidence type="ECO:0000256" key="1">
    <source>
        <dbReference type="SAM" id="SignalP"/>
    </source>
</evidence>